<protein>
    <submittedName>
        <fullName evidence="2">Uncharacterized protein LOC100740170</fullName>
    </submittedName>
</protein>
<accession>A0A6P8LLH7</accession>
<organism evidence="1 2">
    <name type="scientific">Bombus impatiens</name>
    <name type="common">Bumblebee</name>
    <dbReference type="NCBI Taxonomy" id="132113"/>
    <lineage>
        <taxon>Eukaryota</taxon>
        <taxon>Metazoa</taxon>
        <taxon>Ecdysozoa</taxon>
        <taxon>Arthropoda</taxon>
        <taxon>Hexapoda</taxon>
        <taxon>Insecta</taxon>
        <taxon>Pterygota</taxon>
        <taxon>Neoptera</taxon>
        <taxon>Endopterygota</taxon>
        <taxon>Hymenoptera</taxon>
        <taxon>Apocrita</taxon>
        <taxon>Aculeata</taxon>
        <taxon>Apoidea</taxon>
        <taxon>Anthophila</taxon>
        <taxon>Apidae</taxon>
        <taxon>Bombus</taxon>
        <taxon>Pyrobombus</taxon>
    </lineage>
</organism>
<keyword evidence="1" id="KW-1185">Reference proteome</keyword>
<dbReference type="KEGG" id="bim:100740170"/>
<dbReference type="GeneID" id="100740170"/>
<reference evidence="2" key="1">
    <citation type="submission" date="2025-08" db="UniProtKB">
        <authorList>
            <consortium name="RefSeq"/>
        </authorList>
    </citation>
    <scope>IDENTIFICATION</scope>
</reference>
<gene>
    <name evidence="2" type="primary">LOC100740170</name>
</gene>
<name>A0A6P8LLH7_BOMIM</name>
<sequence length="139" mass="16070">MSTANCQPIALITSSKARTTSLKRAACCHALFGCFRFSSAIFDETLIVLRFRETARCVSPKKHQFDIMSIRFILTLSIYLAEADMPTIRLEGKLRIRKLSNAFPRINTLAENKRECMFIFVQKREGKEERIRHKRLSVN</sequence>
<dbReference type="RefSeq" id="XP_033175819.1">
    <property type="nucleotide sequence ID" value="XM_033319928.1"/>
</dbReference>
<dbReference type="Proteomes" id="UP000515180">
    <property type="component" value="Unplaced"/>
</dbReference>
<evidence type="ECO:0000313" key="1">
    <source>
        <dbReference type="Proteomes" id="UP000515180"/>
    </source>
</evidence>
<evidence type="ECO:0000313" key="2">
    <source>
        <dbReference type="RefSeq" id="XP_033175819.1"/>
    </source>
</evidence>
<proteinExistence type="predicted"/>
<dbReference type="AlphaFoldDB" id="A0A6P8LLH7"/>